<keyword evidence="1" id="KW-1133">Transmembrane helix</keyword>
<feature type="transmembrane region" description="Helical" evidence="1">
    <location>
        <begin position="93"/>
        <end position="116"/>
    </location>
</feature>
<feature type="transmembrane region" description="Helical" evidence="1">
    <location>
        <begin position="58"/>
        <end position="81"/>
    </location>
</feature>
<reference evidence="2" key="1">
    <citation type="submission" date="2020-10" db="EMBL/GenBank/DDBJ databases">
        <authorList>
            <person name="Gilroy R."/>
        </authorList>
    </citation>
    <scope>NUCLEOTIDE SEQUENCE</scope>
    <source>
        <strain evidence="2">CHK195-12923</strain>
    </source>
</reference>
<dbReference type="InterPro" id="IPR010178">
    <property type="entry name" value="Lit"/>
</dbReference>
<evidence type="ECO:0000313" key="2">
    <source>
        <dbReference type="EMBL" id="HIU61047.1"/>
    </source>
</evidence>
<dbReference type="Pfam" id="PF07314">
    <property type="entry name" value="Lit"/>
    <property type="match status" value="1"/>
</dbReference>
<keyword evidence="1" id="KW-0472">Membrane</keyword>
<evidence type="ECO:0000313" key="3">
    <source>
        <dbReference type="Proteomes" id="UP000824110"/>
    </source>
</evidence>
<gene>
    <name evidence="2" type="ORF">IAB69_00130</name>
</gene>
<proteinExistence type="predicted"/>
<evidence type="ECO:0000256" key="1">
    <source>
        <dbReference type="SAM" id="Phobius"/>
    </source>
</evidence>
<organism evidence="2 3">
    <name type="scientific">Candidatus Coproplasma excrementigallinarum</name>
    <dbReference type="NCBI Taxonomy" id="2840747"/>
    <lineage>
        <taxon>Bacteria</taxon>
        <taxon>Bacillati</taxon>
        <taxon>Bacillota</taxon>
        <taxon>Clostridia</taxon>
        <taxon>Eubacteriales</taxon>
        <taxon>Candidatus Coproplasma</taxon>
    </lineage>
</organism>
<dbReference type="AlphaFoldDB" id="A0A9D1MJ44"/>
<sequence length="196" mass="21467">MQINTLNLEEASGHTYAEIKAAYDEILDYLLLPGREFGAGVFAFSEEGAAHFADCKGLFILDLVLAGVSFGIVAATIVLHFTKVIKIGRAARLSVASWTAVAAIVIPVVLAGIVSIDFDRAFEIFHAIFFPGKDNWMFNPSTDEIIRVMPEEFFMNCAIFIAAGLVFFSAVVIAADCITHYAVPAFKARTKQKMHR</sequence>
<dbReference type="EMBL" id="DVNE01000002">
    <property type="protein sequence ID" value="HIU61047.1"/>
    <property type="molecule type" value="Genomic_DNA"/>
</dbReference>
<reference evidence="2" key="2">
    <citation type="journal article" date="2021" name="PeerJ">
        <title>Extensive microbial diversity within the chicken gut microbiome revealed by metagenomics and culture.</title>
        <authorList>
            <person name="Gilroy R."/>
            <person name="Ravi A."/>
            <person name="Getino M."/>
            <person name="Pursley I."/>
            <person name="Horton D.L."/>
            <person name="Alikhan N.F."/>
            <person name="Baker D."/>
            <person name="Gharbi K."/>
            <person name="Hall N."/>
            <person name="Watson M."/>
            <person name="Adriaenssens E.M."/>
            <person name="Foster-Nyarko E."/>
            <person name="Jarju S."/>
            <person name="Secka A."/>
            <person name="Antonio M."/>
            <person name="Oren A."/>
            <person name="Chaudhuri R.R."/>
            <person name="La Ragione R."/>
            <person name="Hildebrand F."/>
            <person name="Pallen M.J."/>
        </authorList>
    </citation>
    <scope>NUCLEOTIDE SEQUENCE</scope>
    <source>
        <strain evidence="2">CHK195-12923</strain>
    </source>
</reference>
<dbReference type="NCBIfam" id="TIGR01906">
    <property type="entry name" value="integ_TIGR01906"/>
    <property type="match status" value="1"/>
</dbReference>
<keyword evidence="1" id="KW-0812">Transmembrane</keyword>
<comment type="caution">
    <text evidence="2">The sequence shown here is derived from an EMBL/GenBank/DDBJ whole genome shotgun (WGS) entry which is preliminary data.</text>
</comment>
<name>A0A9D1MJ44_9FIRM</name>
<protein>
    <submittedName>
        <fullName evidence="2">TIGR01906 family membrane protein</fullName>
    </submittedName>
</protein>
<dbReference type="Proteomes" id="UP000824110">
    <property type="component" value="Unassembled WGS sequence"/>
</dbReference>
<accession>A0A9D1MJ44</accession>
<feature type="transmembrane region" description="Helical" evidence="1">
    <location>
        <begin position="153"/>
        <end position="186"/>
    </location>
</feature>